<dbReference type="EMBL" id="LR130759">
    <property type="protein sequence ID" value="VDM87567.1"/>
    <property type="molecule type" value="Genomic_DNA"/>
</dbReference>
<protein>
    <submittedName>
        <fullName evidence="1">Uncharacterized protein</fullName>
    </submittedName>
</protein>
<sequence length="60" mass="6435">MVSLPKSIYEQRKSLQAMELLSTRSRGAVRAVARAVTAKLSTAATAQRDAPMMAPGAERC</sequence>
<keyword evidence="2" id="KW-1185">Reference proteome</keyword>
<name>A0A3S4BG83_9MYCO</name>
<dbReference type="Proteomes" id="UP000269998">
    <property type="component" value="Chromosome"/>
</dbReference>
<dbReference type="KEGG" id="mbai:MB901379_01111"/>
<proteinExistence type="predicted"/>
<dbReference type="AlphaFoldDB" id="A0A3S4BG83"/>
<gene>
    <name evidence="1" type="ORF">MB901379_01111</name>
</gene>
<accession>A0A3S4BG83</accession>
<reference evidence="2" key="1">
    <citation type="submission" date="2018-02" db="EMBL/GenBank/DDBJ databases">
        <authorList>
            <person name="Seth-Smith MB H."/>
            <person name="Seth-Smith H."/>
        </authorList>
    </citation>
    <scope>NUCLEOTIDE SEQUENCE [LARGE SCALE GENOMIC DNA]</scope>
</reference>
<evidence type="ECO:0000313" key="1">
    <source>
        <dbReference type="EMBL" id="VDM87567.1"/>
    </source>
</evidence>
<evidence type="ECO:0000313" key="2">
    <source>
        <dbReference type="Proteomes" id="UP000269998"/>
    </source>
</evidence>
<organism evidence="1 2">
    <name type="scientific">Mycobacterium basiliense</name>
    <dbReference type="NCBI Taxonomy" id="2094119"/>
    <lineage>
        <taxon>Bacteria</taxon>
        <taxon>Bacillati</taxon>
        <taxon>Actinomycetota</taxon>
        <taxon>Actinomycetes</taxon>
        <taxon>Mycobacteriales</taxon>
        <taxon>Mycobacteriaceae</taxon>
        <taxon>Mycobacterium</taxon>
    </lineage>
</organism>